<reference evidence="10" key="1">
    <citation type="submission" date="2022-07" db="EMBL/GenBank/DDBJ databases">
        <title>Phylogenomic reconstructions and comparative analyses of Kickxellomycotina fungi.</title>
        <authorList>
            <person name="Reynolds N.K."/>
            <person name="Stajich J.E."/>
            <person name="Barry K."/>
            <person name="Grigoriev I.V."/>
            <person name="Crous P."/>
            <person name="Smith M.E."/>
        </authorList>
    </citation>
    <scope>NUCLEOTIDE SEQUENCE</scope>
    <source>
        <strain evidence="10">NRRL 1565</strain>
    </source>
</reference>
<keyword evidence="5 9" id="KW-1133">Transmembrane helix</keyword>
<keyword evidence="3 7" id="KW-0813">Transport</keyword>
<name>A0A9W8I0F0_9FUNG</name>
<organism evidence="10 11">
    <name type="scientific">Coemansia guatemalensis</name>
    <dbReference type="NCBI Taxonomy" id="2761395"/>
    <lineage>
        <taxon>Eukaryota</taxon>
        <taxon>Fungi</taxon>
        <taxon>Fungi incertae sedis</taxon>
        <taxon>Zoopagomycota</taxon>
        <taxon>Kickxellomycotina</taxon>
        <taxon>Kickxellomycetes</taxon>
        <taxon>Kickxellales</taxon>
        <taxon>Kickxellaceae</taxon>
        <taxon>Coemansia</taxon>
    </lineage>
</organism>
<feature type="transmembrane region" description="Helical" evidence="9">
    <location>
        <begin position="104"/>
        <end position="123"/>
    </location>
</feature>
<feature type="transmembrane region" description="Helical" evidence="9">
    <location>
        <begin position="209"/>
        <end position="228"/>
    </location>
</feature>
<dbReference type="InterPro" id="IPR050363">
    <property type="entry name" value="MIP/Aquaporin"/>
</dbReference>
<dbReference type="NCBIfam" id="TIGR00861">
    <property type="entry name" value="MIP"/>
    <property type="match status" value="1"/>
</dbReference>
<dbReference type="EMBL" id="JANBUO010000043">
    <property type="protein sequence ID" value="KAJ2808526.1"/>
    <property type="molecule type" value="Genomic_DNA"/>
</dbReference>
<feature type="region of interest" description="Disordered" evidence="8">
    <location>
        <begin position="1"/>
        <end position="22"/>
    </location>
</feature>
<dbReference type="CDD" id="cd00333">
    <property type="entry name" value="MIP"/>
    <property type="match status" value="1"/>
</dbReference>
<evidence type="ECO:0000256" key="3">
    <source>
        <dbReference type="ARBA" id="ARBA00022448"/>
    </source>
</evidence>
<evidence type="ECO:0000313" key="11">
    <source>
        <dbReference type="Proteomes" id="UP001140094"/>
    </source>
</evidence>
<dbReference type="Gene3D" id="1.20.1080.10">
    <property type="entry name" value="Glycerol uptake facilitator protein"/>
    <property type="match status" value="1"/>
</dbReference>
<dbReference type="Proteomes" id="UP001140094">
    <property type="component" value="Unassembled WGS sequence"/>
</dbReference>
<dbReference type="PROSITE" id="PS00221">
    <property type="entry name" value="MIP"/>
    <property type="match status" value="1"/>
</dbReference>
<sequence length="322" mass="35638">MSTAESQAVVNPEYQTERPDGHYHQHPKVVMLPEHEIAIPEAADYEISDVVKMHPIYDPMNWPGYNFRYRFREYLAEFWGTFILIFFGDGVVASTTVNKTGAPAAYLAVTFGWGVGLTMALYCSMGISGGHLNPAVTFANAVFGKFSWRKVPGFILAQLLGAFVAAATLYGIFKDQFDVFDGGNRQLMGDQGTGGVWCTYAKEGNGKFFSAWSEIVNTAVLLFVIYSIGDDRLTPAKNHLPISIGLLVFAIGNCTGWVTGYAINPARDFGPRVFSTILYGSEPFTFGGHYFWVPTFMPFVGAIIGIFVYQCFIVPEPKVKRE</sequence>
<dbReference type="OrthoDB" id="3222at2759"/>
<keyword evidence="4 7" id="KW-0812">Transmembrane</keyword>
<evidence type="ECO:0000256" key="7">
    <source>
        <dbReference type="RuleBase" id="RU000477"/>
    </source>
</evidence>
<gene>
    <name evidence="10" type="primary">AQP1</name>
    <name evidence="10" type="ORF">H4R20_000829</name>
</gene>
<evidence type="ECO:0000256" key="8">
    <source>
        <dbReference type="SAM" id="MobiDB-lite"/>
    </source>
</evidence>
<feature type="transmembrane region" description="Helical" evidence="9">
    <location>
        <begin position="74"/>
        <end position="92"/>
    </location>
</feature>
<comment type="subcellular location">
    <subcellularLocation>
        <location evidence="1">Membrane</location>
        <topology evidence="1">Multi-pass membrane protein</topology>
    </subcellularLocation>
</comment>
<dbReference type="Pfam" id="PF00230">
    <property type="entry name" value="MIP"/>
    <property type="match status" value="1"/>
</dbReference>
<dbReference type="InterPro" id="IPR000425">
    <property type="entry name" value="MIP"/>
</dbReference>
<dbReference type="InterPro" id="IPR023271">
    <property type="entry name" value="Aquaporin-like"/>
</dbReference>
<dbReference type="PRINTS" id="PR00783">
    <property type="entry name" value="MINTRINSICP"/>
</dbReference>
<feature type="transmembrane region" description="Helical" evidence="9">
    <location>
        <begin position="154"/>
        <end position="173"/>
    </location>
</feature>
<comment type="similarity">
    <text evidence="2 7">Belongs to the MIP/aquaporin (TC 1.A.8) family.</text>
</comment>
<feature type="transmembrane region" description="Helical" evidence="9">
    <location>
        <begin position="240"/>
        <end position="263"/>
    </location>
</feature>
<evidence type="ECO:0000256" key="2">
    <source>
        <dbReference type="ARBA" id="ARBA00006175"/>
    </source>
</evidence>
<evidence type="ECO:0000256" key="9">
    <source>
        <dbReference type="SAM" id="Phobius"/>
    </source>
</evidence>
<keyword evidence="11" id="KW-1185">Reference proteome</keyword>
<comment type="caution">
    <text evidence="10">The sequence shown here is derived from an EMBL/GenBank/DDBJ whole genome shotgun (WGS) entry which is preliminary data.</text>
</comment>
<dbReference type="SUPFAM" id="SSF81338">
    <property type="entry name" value="Aquaporin-like"/>
    <property type="match status" value="1"/>
</dbReference>
<keyword evidence="6 9" id="KW-0472">Membrane</keyword>
<dbReference type="GO" id="GO:0005886">
    <property type="term" value="C:plasma membrane"/>
    <property type="evidence" value="ECO:0007669"/>
    <property type="project" value="TreeGrafter"/>
</dbReference>
<evidence type="ECO:0000256" key="4">
    <source>
        <dbReference type="ARBA" id="ARBA00022692"/>
    </source>
</evidence>
<evidence type="ECO:0000256" key="5">
    <source>
        <dbReference type="ARBA" id="ARBA00022989"/>
    </source>
</evidence>
<evidence type="ECO:0000313" key="10">
    <source>
        <dbReference type="EMBL" id="KAJ2808526.1"/>
    </source>
</evidence>
<dbReference type="AlphaFoldDB" id="A0A9W8I0F0"/>
<protein>
    <submittedName>
        <fullName evidence="10">Aquaporin-like protein</fullName>
    </submittedName>
</protein>
<evidence type="ECO:0000256" key="1">
    <source>
        <dbReference type="ARBA" id="ARBA00004141"/>
    </source>
</evidence>
<dbReference type="GO" id="GO:0015254">
    <property type="term" value="F:glycerol channel activity"/>
    <property type="evidence" value="ECO:0007669"/>
    <property type="project" value="TreeGrafter"/>
</dbReference>
<dbReference type="GO" id="GO:0015250">
    <property type="term" value="F:water channel activity"/>
    <property type="evidence" value="ECO:0007669"/>
    <property type="project" value="TreeGrafter"/>
</dbReference>
<accession>A0A9W8I0F0</accession>
<dbReference type="PANTHER" id="PTHR43829">
    <property type="entry name" value="AQUAPORIN OR AQUAGLYCEROPORIN RELATED"/>
    <property type="match status" value="1"/>
</dbReference>
<evidence type="ECO:0000256" key="6">
    <source>
        <dbReference type="ARBA" id="ARBA00023136"/>
    </source>
</evidence>
<dbReference type="InterPro" id="IPR022357">
    <property type="entry name" value="MIP_CS"/>
</dbReference>
<dbReference type="PANTHER" id="PTHR43829:SF9">
    <property type="entry name" value="AQUAPORIN-9"/>
    <property type="match status" value="1"/>
</dbReference>
<feature type="transmembrane region" description="Helical" evidence="9">
    <location>
        <begin position="291"/>
        <end position="314"/>
    </location>
</feature>
<proteinExistence type="inferred from homology"/>